<sequence length="706" mass="74977">MLRLLLLGAAAALGLELQVPSVLLTSVPFTARMTLPAGSYPTLLEYTIEDQAGAYLASGVWNASLTLTKTPTLALDASGANVLRCHVWSNVTSITATRDVWSFPGYVSLLPPFITLLCSLLMGQVMIALLVGIWSGAALVSGGNLWLGFLHTFDVYWVDAFVDRSHAGVLLFTIILGGTIGVVQKGGGAHGLAHLAASAMRTSFRMQLSTWVLCCCLFFDDYSMILILGSSLRQILPRTGVSKEKFAAIIHTMGVCLPSMAPVSSWIGVEIGYVAAVLTSLNLDWDPFVTCLSSLQYRLFPVLFIAFIFIIIIFEKDFGPMLKYERAMAEAADDAGVDELETDQPDTNDTNNDEDDEKPLGPMVPNPRKPMRALNAVVPFAIIVAATFVGMILDGFQSLAAEFPGESFGVLDALSHSDSVAALIRASALGWVVAVLLLLVQRILSMQEVMGAWIEGVKDVMEPTLILTLAWALGAVIGEVQTAGYIASTLHGQIAPGYLPAIASVLCCVVSFATGTSFGTMAIMLPIICPLSFKVSGQDAANLMQCIGAVLGSSVFGNACSPIADTSIITALSVNMPLQNHVESILPYALVVAGTSSVGTLLLGAHVVTTFTAFALCFVTLLCLVAFCGSRVPSRFRSSSNASSVLSLSPSHRYSFLSTVSPPASREQDRLLPPTTAPPSSSSSVLDYVHKLFPSTKPSEKKTPSA</sequence>
<reference evidence="10 11" key="1">
    <citation type="submission" date="2012-04" db="EMBL/GenBank/DDBJ databases">
        <title>The Genome Sequence of Saprolegnia declina VS20.</title>
        <authorList>
            <consortium name="The Broad Institute Genome Sequencing Platform"/>
            <person name="Russ C."/>
            <person name="Nusbaum C."/>
            <person name="Tyler B."/>
            <person name="van West P."/>
            <person name="Dieguez-Uribeondo J."/>
            <person name="de Bruijn I."/>
            <person name="Tripathy S."/>
            <person name="Jiang R."/>
            <person name="Young S.K."/>
            <person name="Zeng Q."/>
            <person name="Gargeya S."/>
            <person name="Fitzgerald M."/>
            <person name="Haas B."/>
            <person name="Abouelleil A."/>
            <person name="Alvarado L."/>
            <person name="Arachchi H.M."/>
            <person name="Berlin A."/>
            <person name="Chapman S.B."/>
            <person name="Goldberg J."/>
            <person name="Griggs A."/>
            <person name="Gujja S."/>
            <person name="Hansen M."/>
            <person name="Howarth C."/>
            <person name="Imamovic A."/>
            <person name="Larimer J."/>
            <person name="McCowen C."/>
            <person name="Montmayeur A."/>
            <person name="Murphy C."/>
            <person name="Neiman D."/>
            <person name="Pearson M."/>
            <person name="Priest M."/>
            <person name="Roberts A."/>
            <person name="Saif S."/>
            <person name="Shea T."/>
            <person name="Sisk P."/>
            <person name="Sykes S."/>
            <person name="Wortman J."/>
            <person name="Nusbaum C."/>
            <person name="Birren B."/>
        </authorList>
    </citation>
    <scope>NUCLEOTIDE SEQUENCE [LARGE SCALE GENOMIC DNA]</scope>
    <source>
        <strain evidence="10 11">VS20</strain>
    </source>
</reference>
<feature type="transmembrane region" description="Helical" evidence="7">
    <location>
        <begin position="373"/>
        <end position="393"/>
    </location>
</feature>
<comment type="subcellular location">
    <subcellularLocation>
        <location evidence="1">Cell membrane</location>
        <topology evidence="1">Multi-pass membrane protein</topology>
    </subcellularLocation>
</comment>
<evidence type="ECO:0000256" key="8">
    <source>
        <dbReference type="SAM" id="SignalP"/>
    </source>
</evidence>
<evidence type="ECO:0000256" key="2">
    <source>
        <dbReference type="ARBA" id="ARBA00022475"/>
    </source>
</evidence>
<keyword evidence="2" id="KW-1003">Cell membrane</keyword>
<feature type="region of interest" description="Disordered" evidence="6">
    <location>
        <begin position="335"/>
        <end position="365"/>
    </location>
</feature>
<keyword evidence="3 7" id="KW-0812">Transmembrane</keyword>
<evidence type="ECO:0000256" key="1">
    <source>
        <dbReference type="ARBA" id="ARBA00004651"/>
    </source>
</evidence>
<name>T0R7C0_SAPDV</name>
<gene>
    <name evidence="10" type="ORF">SDRG_16750</name>
</gene>
<feature type="signal peptide" evidence="8">
    <location>
        <begin position="1"/>
        <end position="16"/>
    </location>
</feature>
<organism evidence="10 11">
    <name type="scientific">Saprolegnia diclina (strain VS20)</name>
    <dbReference type="NCBI Taxonomy" id="1156394"/>
    <lineage>
        <taxon>Eukaryota</taxon>
        <taxon>Sar</taxon>
        <taxon>Stramenopiles</taxon>
        <taxon>Oomycota</taxon>
        <taxon>Saprolegniomycetes</taxon>
        <taxon>Saprolegniales</taxon>
        <taxon>Saprolegniaceae</taxon>
        <taxon>Saprolegnia</taxon>
    </lineage>
</organism>
<feature type="transmembrane region" description="Helical" evidence="7">
    <location>
        <begin position="295"/>
        <end position="314"/>
    </location>
</feature>
<proteinExistence type="predicted"/>
<dbReference type="AlphaFoldDB" id="T0R7C0"/>
<dbReference type="InParanoid" id="T0R7C0"/>
<dbReference type="eggNOG" id="ENOG502QWQB">
    <property type="taxonomic scope" value="Eukaryota"/>
</dbReference>
<evidence type="ECO:0000313" key="10">
    <source>
        <dbReference type="EMBL" id="EQC25387.1"/>
    </source>
</evidence>
<evidence type="ECO:0000259" key="9">
    <source>
        <dbReference type="Pfam" id="PF03553"/>
    </source>
</evidence>
<evidence type="ECO:0000256" key="4">
    <source>
        <dbReference type="ARBA" id="ARBA00022989"/>
    </source>
</evidence>
<feature type="domain" description="Na+/H+ antiporter NhaC-like C-terminal" evidence="9">
    <location>
        <begin position="260"/>
        <end position="604"/>
    </location>
</feature>
<feature type="region of interest" description="Disordered" evidence="6">
    <location>
        <begin position="662"/>
        <end position="684"/>
    </location>
</feature>
<evidence type="ECO:0000313" key="11">
    <source>
        <dbReference type="Proteomes" id="UP000030762"/>
    </source>
</evidence>
<protein>
    <recommendedName>
        <fullName evidence="9">Na+/H+ antiporter NhaC-like C-terminal domain-containing protein</fullName>
    </recommendedName>
</protein>
<dbReference type="GeneID" id="19957477"/>
<dbReference type="InterPro" id="IPR018461">
    <property type="entry name" value="Na/H_Antiport_NhaC-like_C"/>
</dbReference>
<feature type="compositionally biased region" description="Acidic residues" evidence="6">
    <location>
        <begin position="335"/>
        <end position="357"/>
    </location>
</feature>
<dbReference type="OMA" id="TWNMSIV"/>
<evidence type="ECO:0000256" key="5">
    <source>
        <dbReference type="ARBA" id="ARBA00023136"/>
    </source>
</evidence>
<dbReference type="PANTHER" id="PTHR43478">
    <property type="entry name" value="NA+/H+ ANTIPORTER-RELATED"/>
    <property type="match status" value="1"/>
</dbReference>
<dbReference type="OrthoDB" id="5593520at2759"/>
<keyword evidence="5 7" id="KW-0472">Membrane</keyword>
<keyword evidence="11" id="KW-1185">Reference proteome</keyword>
<dbReference type="RefSeq" id="XP_008621189.1">
    <property type="nucleotide sequence ID" value="XM_008622967.1"/>
</dbReference>
<evidence type="ECO:0000256" key="7">
    <source>
        <dbReference type="SAM" id="Phobius"/>
    </source>
</evidence>
<feature type="transmembrane region" description="Helical" evidence="7">
    <location>
        <begin position="465"/>
        <end position="486"/>
    </location>
</feature>
<dbReference type="GO" id="GO:0005886">
    <property type="term" value="C:plasma membrane"/>
    <property type="evidence" value="ECO:0007669"/>
    <property type="project" value="UniProtKB-SubCell"/>
</dbReference>
<feature type="transmembrane region" description="Helical" evidence="7">
    <location>
        <begin position="585"/>
        <end position="605"/>
    </location>
</feature>
<keyword evidence="8" id="KW-0732">Signal</keyword>
<evidence type="ECO:0000256" key="3">
    <source>
        <dbReference type="ARBA" id="ARBA00022692"/>
    </source>
</evidence>
<accession>T0R7C0</accession>
<dbReference type="STRING" id="1156394.T0R7C0"/>
<keyword evidence="4 7" id="KW-1133">Transmembrane helix</keyword>
<feature type="transmembrane region" description="Helical" evidence="7">
    <location>
        <begin position="422"/>
        <end position="444"/>
    </location>
</feature>
<dbReference type="Pfam" id="PF03553">
    <property type="entry name" value="Na_H_antiporter"/>
    <property type="match status" value="1"/>
</dbReference>
<dbReference type="Proteomes" id="UP000030762">
    <property type="component" value="Unassembled WGS sequence"/>
</dbReference>
<feature type="transmembrane region" description="Helical" evidence="7">
    <location>
        <begin position="611"/>
        <end position="629"/>
    </location>
</feature>
<evidence type="ECO:0000256" key="6">
    <source>
        <dbReference type="SAM" id="MobiDB-lite"/>
    </source>
</evidence>
<dbReference type="VEuPathDB" id="FungiDB:SDRG_16750"/>
<dbReference type="EMBL" id="JH767282">
    <property type="protein sequence ID" value="EQC25387.1"/>
    <property type="molecule type" value="Genomic_DNA"/>
</dbReference>
<feature type="transmembrane region" description="Helical" evidence="7">
    <location>
        <begin position="208"/>
        <end position="228"/>
    </location>
</feature>
<feature type="transmembrane region" description="Helical" evidence="7">
    <location>
        <begin position="167"/>
        <end position="187"/>
    </location>
</feature>
<feature type="transmembrane region" description="Helical" evidence="7">
    <location>
        <begin position="127"/>
        <end position="147"/>
    </location>
</feature>
<dbReference type="PANTHER" id="PTHR43478:SF1">
    <property type="entry name" value="NA+_H+ ANTIPORTER NHAC-LIKE C-TERMINAL DOMAIN-CONTAINING PROTEIN"/>
    <property type="match status" value="1"/>
</dbReference>
<feature type="chain" id="PRO_5004583806" description="Na+/H+ antiporter NhaC-like C-terminal domain-containing protein" evidence="8">
    <location>
        <begin position="17"/>
        <end position="706"/>
    </location>
</feature>
<feature type="transmembrane region" description="Helical" evidence="7">
    <location>
        <begin position="498"/>
        <end position="525"/>
    </location>
</feature>